<dbReference type="VEuPathDB" id="FungiDB:SPRG_04140"/>
<proteinExistence type="predicted"/>
<dbReference type="Proteomes" id="UP000030745">
    <property type="component" value="Unassembled WGS sequence"/>
</dbReference>
<protein>
    <recommendedName>
        <fullName evidence="4">PX domain-containing protein</fullName>
    </recommendedName>
</protein>
<organism evidence="2 3">
    <name type="scientific">Saprolegnia parasitica (strain CBS 223.65)</name>
    <dbReference type="NCBI Taxonomy" id="695850"/>
    <lineage>
        <taxon>Eukaryota</taxon>
        <taxon>Sar</taxon>
        <taxon>Stramenopiles</taxon>
        <taxon>Oomycota</taxon>
        <taxon>Saprolegniomycetes</taxon>
        <taxon>Saprolegniales</taxon>
        <taxon>Saprolegniaceae</taxon>
        <taxon>Saprolegnia</taxon>
    </lineage>
</organism>
<accession>A0A067CVX2</accession>
<feature type="compositionally biased region" description="Basic and acidic residues" evidence="1">
    <location>
        <begin position="158"/>
        <end position="171"/>
    </location>
</feature>
<dbReference type="EMBL" id="KK583199">
    <property type="protein sequence ID" value="KDO30952.1"/>
    <property type="molecule type" value="Genomic_DNA"/>
</dbReference>
<dbReference type="RefSeq" id="XP_012198136.1">
    <property type="nucleotide sequence ID" value="XM_012342746.1"/>
</dbReference>
<sequence length="348" mass="39566">MRQVLLSLTGHSTATSASGRSVELYHVAFKDGDKTRKIQARHKTLRQHLKPILEMECLSAPLPRKFLLKGSSHDQVVRERLRCFRRIFVDLSAKHVSESTVALLHRLMDASAVTSAKIMAPKTSQNRVDPTDSSGPRMPNELLPNNQKSSRESSSSSLDRERSASFSHIDESTMLGDNNYEERSSSRLNPQPLKPHQAKMALVESDRLFFARAPTPTLNRPTLPMDDEDEAYIQNLATTMMSRLRAKSPPPRHASPLRQAQSEPWLPIEPLDRQRDAWRTAQRFLDEANDVDEAFIKDMCAEHFPHVYTESSNAAARDTSKQSEQRLMGYLPHVRPTKVSPMRRNMTY</sequence>
<gene>
    <name evidence="2" type="ORF">SPRG_04140</name>
</gene>
<evidence type="ECO:0000256" key="1">
    <source>
        <dbReference type="SAM" id="MobiDB-lite"/>
    </source>
</evidence>
<keyword evidence="3" id="KW-1185">Reference proteome</keyword>
<dbReference type="AlphaFoldDB" id="A0A067CVX2"/>
<dbReference type="KEGG" id="spar:SPRG_04140"/>
<reference evidence="2 3" key="1">
    <citation type="journal article" date="2013" name="PLoS Genet.">
        <title>Distinctive expansion of potential virulence genes in the genome of the oomycete fish pathogen Saprolegnia parasitica.</title>
        <authorList>
            <person name="Jiang R.H."/>
            <person name="de Bruijn I."/>
            <person name="Haas B.J."/>
            <person name="Belmonte R."/>
            <person name="Lobach L."/>
            <person name="Christie J."/>
            <person name="van den Ackerveken G."/>
            <person name="Bottin A."/>
            <person name="Bulone V."/>
            <person name="Diaz-Moreno S.M."/>
            <person name="Dumas B."/>
            <person name="Fan L."/>
            <person name="Gaulin E."/>
            <person name="Govers F."/>
            <person name="Grenville-Briggs L.J."/>
            <person name="Horner N.R."/>
            <person name="Levin J.Z."/>
            <person name="Mammella M."/>
            <person name="Meijer H.J."/>
            <person name="Morris P."/>
            <person name="Nusbaum C."/>
            <person name="Oome S."/>
            <person name="Phillips A.J."/>
            <person name="van Rooyen D."/>
            <person name="Rzeszutek E."/>
            <person name="Saraiva M."/>
            <person name="Secombes C.J."/>
            <person name="Seidl M.F."/>
            <person name="Snel B."/>
            <person name="Stassen J.H."/>
            <person name="Sykes S."/>
            <person name="Tripathy S."/>
            <person name="van den Berg H."/>
            <person name="Vega-Arreguin J.C."/>
            <person name="Wawra S."/>
            <person name="Young S.K."/>
            <person name="Zeng Q."/>
            <person name="Dieguez-Uribeondo J."/>
            <person name="Russ C."/>
            <person name="Tyler B.M."/>
            <person name="van West P."/>
        </authorList>
    </citation>
    <scope>NUCLEOTIDE SEQUENCE [LARGE SCALE GENOMIC DNA]</scope>
    <source>
        <strain evidence="2 3">CBS 223.65</strain>
    </source>
</reference>
<name>A0A067CVX2_SAPPC</name>
<dbReference type="OMA" id="ELYHVAF"/>
<evidence type="ECO:0000313" key="2">
    <source>
        <dbReference type="EMBL" id="KDO30952.1"/>
    </source>
</evidence>
<evidence type="ECO:0000313" key="3">
    <source>
        <dbReference type="Proteomes" id="UP000030745"/>
    </source>
</evidence>
<dbReference type="OrthoDB" id="72789at2759"/>
<feature type="compositionally biased region" description="Polar residues" evidence="1">
    <location>
        <begin position="122"/>
        <end position="134"/>
    </location>
</feature>
<evidence type="ECO:0008006" key="4">
    <source>
        <dbReference type="Google" id="ProtNLM"/>
    </source>
</evidence>
<feature type="region of interest" description="Disordered" evidence="1">
    <location>
        <begin position="118"/>
        <end position="195"/>
    </location>
</feature>
<dbReference type="GeneID" id="24126606"/>